<evidence type="ECO:0000313" key="3">
    <source>
        <dbReference type="EMBL" id="TPP56846.1"/>
    </source>
</evidence>
<dbReference type="CDD" id="cd00051">
    <property type="entry name" value="EFh"/>
    <property type="match status" value="1"/>
</dbReference>
<dbReference type="SMART" id="SM00054">
    <property type="entry name" value="EFh"/>
    <property type="match status" value="2"/>
</dbReference>
<reference evidence="3 4" key="1">
    <citation type="submission" date="2019-04" db="EMBL/GenBank/DDBJ databases">
        <title>Annotation for the trematode Fasciola gigantica.</title>
        <authorList>
            <person name="Choi Y.-J."/>
        </authorList>
    </citation>
    <scope>NUCLEOTIDE SEQUENCE [LARGE SCALE GENOMIC DNA]</scope>
    <source>
        <strain evidence="3">Uganda_cow_1</strain>
    </source>
</reference>
<dbReference type="AlphaFoldDB" id="A0A504Y8C9"/>
<evidence type="ECO:0000259" key="2">
    <source>
        <dbReference type="PROSITE" id="PS50222"/>
    </source>
</evidence>
<protein>
    <submittedName>
        <fullName evidence="3">Calmodulin-4</fullName>
    </submittedName>
</protein>
<dbReference type="InterPro" id="IPR002048">
    <property type="entry name" value="EF_hand_dom"/>
</dbReference>
<dbReference type="InterPro" id="IPR011992">
    <property type="entry name" value="EF-hand-dom_pair"/>
</dbReference>
<accession>A0A504Y8C9</accession>
<sequence>MNDQEIEYIFSQIDKNKNGRVNARELQAFFKKNDCKYKSKEIKEYIKRIDMDGDGQISLEELKQALRR</sequence>
<dbReference type="OrthoDB" id="26525at2759"/>
<dbReference type="PROSITE" id="PS00018">
    <property type="entry name" value="EF_HAND_1"/>
    <property type="match status" value="2"/>
</dbReference>
<proteinExistence type="predicted"/>
<evidence type="ECO:0000256" key="1">
    <source>
        <dbReference type="ARBA" id="ARBA00022837"/>
    </source>
</evidence>
<keyword evidence="4" id="KW-1185">Reference proteome</keyword>
<comment type="caution">
    <text evidence="3">The sequence shown here is derived from an EMBL/GenBank/DDBJ whole genome shotgun (WGS) entry which is preliminary data.</text>
</comment>
<keyword evidence="1" id="KW-0106">Calcium</keyword>
<organism evidence="3 4">
    <name type="scientific">Fasciola gigantica</name>
    <name type="common">Giant liver fluke</name>
    <dbReference type="NCBI Taxonomy" id="46835"/>
    <lineage>
        <taxon>Eukaryota</taxon>
        <taxon>Metazoa</taxon>
        <taxon>Spiralia</taxon>
        <taxon>Lophotrochozoa</taxon>
        <taxon>Platyhelminthes</taxon>
        <taxon>Trematoda</taxon>
        <taxon>Digenea</taxon>
        <taxon>Plagiorchiida</taxon>
        <taxon>Echinostomata</taxon>
        <taxon>Echinostomatoidea</taxon>
        <taxon>Fasciolidae</taxon>
        <taxon>Fasciola</taxon>
    </lineage>
</organism>
<name>A0A504Y8C9_FASGI</name>
<dbReference type="SUPFAM" id="SSF47473">
    <property type="entry name" value="EF-hand"/>
    <property type="match status" value="1"/>
</dbReference>
<dbReference type="Gene3D" id="1.10.238.10">
    <property type="entry name" value="EF-hand"/>
    <property type="match status" value="1"/>
</dbReference>
<gene>
    <name evidence="3" type="ORF">FGIG_03415</name>
</gene>
<dbReference type="PROSITE" id="PS50222">
    <property type="entry name" value="EF_HAND_2"/>
    <property type="match status" value="2"/>
</dbReference>
<feature type="domain" description="EF-hand" evidence="2">
    <location>
        <begin position="1"/>
        <end position="36"/>
    </location>
</feature>
<dbReference type="GO" id="GO:0005509">
    <property type="term" value="F:calcium ion binding"/>
    <property type="evidence" value="ECO:0007669"/>
    <property type="project" value="InterPro"/>
</dbReference>
<dbReference type="Pfam" id="PF13499">
    <property type="entry name" value="EF-hand_7"/>
    <property type="match status" value="1"/>
</dbReference>
<feature type="domain" description="EF-hand" evidence="2">
    <location>
        <begin position="37"/>
        <end position="68"/>
    </location>
</feature>
<dbReference type="Proteomes" id="UP000316759">
    <property type="component" value="Unassembled WGS sequence"/>
</dbReference>
<evidence type="ECO:0000313" key="4">
    <source>
        <dbReference type="Proteomes" id="UP000316759"/>
    </source>
</evidence>
<dbReference type="InterPro" id="IPR018247">
    <property type="entry name" value="EF_Hand_1_Ca_BS"/>
</dbReference>
<dbReference type="EMBL" id="SUNJ01014013">
    <property type="protein sequence ID" value="TPP56846.1"/>
    <property type="molecule type" value="Genomic_DNA"/>
</dbReference>
<dbReference type="STRING" id="46835.A0A504Y8C9"/>